<evidence type="ECO:0000256" key="1">
    <source>
        <dbReference type="SAM" id="SignalP"/>
    </source>
</evidence>
<dbReference type="NCBIfam" id="NF040521">
    <property type="entry name" value="C45_proenzyme"/>
    <property type="match status" value="1"/>
</dbReference>
<organism evidence="3 6">
    <name type="scientific">Rotaria magnacalcarata</name>
    <dbReference type="NCBI Taxonomy" id="392030"/>
    <lineage>
        <taxon>Eukaryota</taxon>
        <taxon>Metazoa</taxon>
        <taxon>Spiralia</taxon>
        <taxon>Gnathifera</taxon>
        <taxon>Rotifera</taxon>
        <taxon>Eurotatoria</taxon>
        <taxon>Bdelloidea</taxon>
        <taxon>Philodinida</taxon>
        <taxon>Philodinidae</taxon>
        <taxon>Rotaria</taxon>
    </lineage>
</organism>
<proteinExistence type="predicted"/>
<dbReference type="EMBL" id="CAJNOW010001427">
    <property type="protein sequence ID" value="CAF1315595.1"/>
    <property type="molecule type" value="Genomic_DNA"/>
</dbReference>
<dbReference type="PANTHER" id="PTHR35190">
    <property type="entry name" value="PROTEIN DCD1B"/>
    <property type="match status" value="1"/>
</dbReference>
<dbReference type="Proteomes" id="UP000663855">
    <property type="component" value="Unassembled WGS sequence"/>
</dbReference>
<dbReference type="Proteomes" id="UP000681967">
    <property type="component" value="Unassembled WGS sequence"/>
</dbReference>
<evidence type="ECO:0000313" key="3">
    <source>
        <dbReference type="EMBL" id="CAF1511081.1"/>
    </source>
</evidence>
<dbReference type="InterPro" id="IPR047803">
    <property type="entry name" value="DCD1A/B-like"/>
</dbReference>
<feature type="chain" id="PRO_5036412314" description="Acid ceramidase-like protein" evidence="1">
    <location>
        <begin position="24"/>
        <end position="446"/>
    </location>
</feature>
<keyword evidence="1" id="KW-0732">Signal</keyword>
<dbReference type="Proteomes" id="UP000681720">
    <property type="component" value="Unassembled WGS sequence"/>
</dbReference>
<accession>A0A815TY69</accession>
<dbReference type="EMBL" id="CAJNOV010013141">
    <property type="protein sequence ID" value="CAF1511081.1"/>
    <property type="molecule type" value="Genomic_DNA"/>
</dbReference>
<dbReference type="Gene3D" id="3.60.60.10">
    <property type="entry name" value="Penicillin V Acylase, Chain A"/>
    <property type="match status" value="1"/>
</dbReference>
<dbReference type="InterPro" id="IPR047794">
    <property type="entry name" value="C45_proenzyme-like"/>
</dbReference>
<dbReference type="PANTHER" id="PTHR35190:SF2">
    <property type="entry name" value="PROTEIN DCD1B"/>
    <property type="match status" value="1"/>
</dbReference>
<dbReference type="OrthoDB" id="189997at2759"/>
<name>A0A815TY69_9BILA</name>
<gene>
    <name evidence="4" type="ORF">BYL167_LOCUS12946</name>
    <name evidence="3" type="ORF">CJN711_LOCUS27818</name>
    <name evidence="5" type="ORF">GIL414_LOCUS32065</name>
    <name evidence="2" type="ORF">KQP761_LOCUS5476</name>
</gene>
<feature type="signal peptide" evidence="1">
    <location>
        <begin position="1"/>
        <end position="23"/>
    </location>
</feature>
<dbReference type="EMBL" id="CAJOBH010004368">
    <property type="protein sequence ID" value="CAF3987284.1"/>
    <property type="molecule type" value="Genomic_DNA"/>
</dbReference>
<protein>
    <recommendedName>
        <fullName evidence="7">Acid ceramidase-like protein</fullName>
    </recommendedName>
</protein>
<evidence type="ECO:0000313" key="6">
    <source>
        <dbReference type="Proteomes" id="UP000663855"/>
    </source>
</evidence>
<comment type="caution">
    <text evidence="3">The sequence shown here is derived from an EMBL/GenBank/DDBJ whole genome shotgun (WGS) entry which is preliminary data.</text>
</comment>
<dbReference type="AlphaFoldDB" id="A0A815TY69"/>
<evidence type="ECO:0000313" key="2">
    <source>
        <dbReference type="EMBL" id="CAF1315595.1"/>
    </source>
</evidence>
<dbReference type="EMBL" id="CAJOBJ010066892">
    <property type="protein sequence ID" value="CAF4443015.1"/>
    <property type="molecule type" value="Genomic_DNA"/>
</dbReference>
<evidence type="ECO:0000313" key="5">
    <source>
        <dbReference type="EMBL" id="CAF4443015.1"/>
    </source>
</evidence>
<reference evidence="3" key="1">
    <citation type="submission" date="2021-02" db="EMBL/GenBank/DDBJ databases">
        <authorList>
            <person name="Nowell W R."/>
        </authorList>
    </citation>
    <scope>NUCLEOTIDE SEQUENCE</scope>
</reference>
<dbReference type="Proteomes" id="UP000663834">
    <property type="component" value="Unassembled WGS sequence"/>
</dbReference>
<evidence type="ECO:0008006" key="7">
    <source>
        <dbReference type="Google" id="ProtNLM"/>
    </source>
</evidence>
<evidence type="ECO:0000313" key="4">
    <source>
        <dbReference type="EMBL" id="CAF3987284.1"/>
    </source>
</evidence>
<sequence length="446" mass="50212">MLDQSRLYYCLIGLFLFTQTSSCHRVNAIKNVGAFCANDTSKGDPNLNPIDKGEPKLINKVQNGTLYQIGSGDDQIYLIHVYGNSGYDFGYAYGTLLRDEINKVLPRAWQYFEQQIIDSLKSLKLPKWFEDIIADKGLAFALDLQNELVREYIDEEIYNEMHGVADGAQIDFKTVVRLHMLGEITRGRCSLYGLWGNATLGGKTLQLRALDWDVDAGLQDYPVVTIYHPGTSKLGHPFANVAWAGYIGTLTGMSSQRLGISEIGVSYPDDTFGDESMSGLPFIFVERYILQYSDTIDDALSFIADVKRTCHLILGVADGNLGTARMIQYSHSKVNFFDDQNLQPLADWHPRIPNAIYSGMDWLCPSRQFKLYTAITEQYGQITPESSIKNITAYVKTGDLHVGVYDLTDNVMYVANARGTNEQGPLEAYKRQFVRVDLNIEFARQR</sequence>